<proteinExistence type="predicted"/>
<reference evidence="3 4" key="1">
    <citation type="submission" date="2024-03" db="EMBL/GenBank/DDBJ databases">
        <title>Complete genome sequence of the green alga Chloropicon roscoffensis RCC1871.</title>
        <authorList>
            <person name="Lemieux C."/>
            <person name="Pombert J.-F."/>
            <person name="Otis C."/>
            <person name="Turmel M."/>
        </authorList>
    </citation>
    <scope>NUCLEOTIDE SEQUENCE [LARGE SCALE GENOMIC DNA]</scope>
    <source>
        <strain evidence="3 4">RCC1871</strain>
    </source>
</reference>
<dbReference type="InterPro" id="IPR029021">
    <property type="entry name" value="Prot-tyrosine_phosphatase-like"/>
</dbReference>
<dbReference type="GO" id="GO:0016787">
    <property type="term" value="F:hydrolase activity"/>
    <property type="evidence" value="ECO:0007669"/>
    <property type="project" value="UniProtKB-ARBA"/>
</dbReference>
<accession>A0AAX4P384</accession>
<sequence>MREGCSNDVEALAHNLTRRLTMGRHSHRVNSLSEKDNATIRKWQETGRENLTERSRMYSQRESLPSDGTTSDVMTETSMHNVKESTDPLSSTNAQYAVELLKDGFGVDPQIRDNIRERLALTTPITVELKNQASGGLSDADIKEVRKGLLREAGCLGLLKQIEGKKPVGADNVENLKMSETAVAFFRTIYYGENPEVMLGNDPAYQELRKVTRATLSKVFVNAAAKEHFSVRDWFTSRGIQPRPVYTCSLVSNSDLLLGQGPNGGHGGSSLYKPDGKKGALRDNLTKMTSHIKELWMSGNDINQRIFHRVNRDEEVIGFLVGLKQMDVGVVIALGNPRSYNMMNVKTMLYGKGGYADADVFSKPGLSLDSRSETYKRNTARDFFNYFGAKDGDDGLPWRDIGDGVRKCQIQDFELTSILVKTLKNSAGWPMDLYELKVVWRDGCLCASVKEELSIQVLNIRTWDQSPSMLVADEVDLLVETILDKDRDNKFVFIHCAGGIGRTGNIAYGLSEIMCSGVPKDPLKKLEWFRSFRPGCIQCPEQLVDGMVLSNMILQNVIARCEKTMKDRSVTSKARRKEK</sequence>
<dbReference type="InterPro" id="IPR016130">
    <property type="entry name" value="Tyr_Pase_AS"/>
</dbReference>
<feature type="domain" description="Tyrosine specific protein phosphatases" evidence="2">
    <location>
        <begin position="473"/>
        <end position="544"/>
    </location>
</feature>
<gene>
    <name evidence="3" type="ORF">HKI87_03g22230</name>
</gene>
<feature type="compositionally biased region" description="Polar residues" evidence="1">
    <location>
        <begin position="57"/>
        <end position="72"/>
    </location>
</feature>
<evidence type="ECO:0000313" key="3">
    <source>
        <dbReference type="EMBL" id="WZN60689.1"/>
    </source>
</evidence>
<evidence type="ECO:0000259" key="2">
    <source>
        <dbReference type="PROSITE" id="PS50056"/>
    </source>
</evidence>
<dbReference type="AlphaFoldDB" id="A0AAX4P384"/>
<keyword evidence="4" id="KW-1185">Reference proteome</keyword>
<dbReference type="EMBL" id="CP151503">
    <property type="protein sequence ID" value="WZN60689.1"/>
    <property type="molecule type" value="Genomic_DNA"/>
</dbReference>
<dbReference type="InterPro" id="IPR000387">
    <property type="entry name" value="Tyr_Pase_dom"/>
</dbReference>
<dbReference type="SUPFAM" id="SSF52799">
    <property type="entry name" value="(Phosphotyrosine protein) phosphatases II"/>
    <property type="match status" value="1"/>
</dbReference>
<evidence type="ECO:0000256" key="1">
    <source>
        <dbReference type="SAM" id="MobiDB-lite"/>
    </source>
</evidence>
<dbReference type="PROSITE" id="PS50056">
    <property type="entry name" value="TYR_PHOSPHATASE_2"/>
    <property type="match status" value="1"/>
</dbReference>
<protein>
    <submittedName>
        <fullName evidence="3">TYR_PHOSPHATASE_2 domain-containing protein</fullName>
    </submittedName>
</protein>
<feature type="compositionally biased region" description="Basic and acidic residues" evidence="1">
    <location>
        <begin position="45"/>
        <end position="56"/>
    </location>
</feature>
<evidence type="ECO:0000313" key="4">
    <source>
        <dbReference type="Proteomes" id="UP001472866"/>
    </source>
</evidence>
<dbReference type="Gene3D" id="3.90.190.10">
    <property type="entry name" value="Protein tyrosine phosphatase superfamily"/>
    <property type="match status" value="1"/>
</dbReference>
<name>A0AAX4P384_9CHLO</name>
<feature type="region of interest" description="Disordered" evidence="1">
    <location>
        <begin position="45"/>
        <end position="72"/>
    </location>
</feature>
<dbReference type="Proteomes" id="UP001472866">
    <property type="component" value="Chromosome 03"/>
</dbReference>
<dbReference type="PROSITE" id="PS00383">
    <property type="entry name" value="TYR_PHOSPHATASE_1"/>
    <property type="match status" value="1"/>
</dbReference>
<organism evidence="3 4">
    <name type="scientific">Chloropicon roscoffensis</name>
    <dbReference type="NCBI Taxonomy" id="1461544"/>
    <lineage>
        <taxon>Eukaryota</taxon>
        <taxon>Viridiplantae</taxon>
        <taxon>Chlorophyta</taxon>
        <taxon>Chloropicophyceae</taxon>
        <taxon>Chloropicales</taxon>
        <taxon>Chloropicaceae</taxon>
        <taxon>Chloropicon</taxon>
    </lineage>
</organism>